<gene>
    <name evidence="1" type="ORF">ACFSSA_11015</name>
</gene>
<name>A0ABW5D8H9_9BACT</name>
<comment type="caution">
    <text evidence="1">The sequence shown here is derived from an EMBL/GenBank/DDBJ whole genome shotgun (WGS) entry which is preliminary data.</text>
</comment>
<organism evidence="1 2">
    <name type="scientific">Luteolibacter algae</name>
    <dbReference type="NCBI Taxonomy" id="454151"/>
    <lineage>
        <taxon>Bacteria</taxon>
        <taxon>Pseudomonadati</taxon>
        <taxon>Verrucomicrobiota</taxon>
        <taxon>Verrucomicrobiia</taxon>
        <taxon>Verrucomicrobiales</taxon>
        <taxon>Verrucomicrobiaceae</taxon>
        <taxon>Luteolibacter</taxon>
    </lineage>
</organism>
<sequence length="91" mass="10418">MSSQRPPKPFLNIWLKRTRKQLSISGRLSELALVLARTGEKDAEFWRIKLQRILACKEDPTFELLTFIDSFLSSSAAASDSERGECELQLF</sequence>
<keyword evidence="2" id="KW-1185">Reference proteome</keyword>
<reference evidence="2" key="1">
    <citation type="journal article" date="2019" name="Int. J. Syst. Evol. Microbiol.">
        <title>The Global Catalogue of Microorganisms (GCM) 10K type strain sequencing project: providing services to taxonomists for standard genome sequencing and annotation.</title>
        <authorList>
            <consortium name="The Broad Institute Genomics Platform"/>
            <consortium name="The Broad Institute Genome Sequencing Center for Infectious Disease"/>
            <person name="Wu L."/>
            <person name="Ma J."/>
        </authorList>
    </citation>
    <scope>NUCLEOTIDE SEQUENCE [LARGE SCALE GENOMIC DNA]</scope>
    <source>
        <strain evidence="2">CGMCC 4.7106</strain>
    </source>
</reference>
<dbReference type="Proteomes" id="UP001597375">
    <property type="component" value="Unassembled WGS sequence"/>
</dbReference>
<evidence type="ECO:0000313" key="1">
    <source>
        <dbReference type="EMBL" id="MFD2257207.1"/>
    </source>
</evidence>
<dbReference type="EMBL" id="JBHUIT010000022">
    <property type="protein sequence ID" value="MFD2257207.1"/>
    <property type="molecule type" value="Genomic_DNA"/>
</dbReference>
<protein>
    <submittedName>
        <fullName evidence="1">Uncharacterized protein</fullName>
    </submittedName>
</protein>
<proteinExistence type="predicted"/>
<evidence type="ECO:0000313" key="2">
    <source>
        <dbReference type="Proteomes" id="UP001597375"/>
    </source>
</evidence>
<dbReference type="RefSeq" id="WP_386820493.1">
    <property type="nucleotide sequence ID" value="NZ_JBHUIT010000022.1"/>
</dbReference>
<accession>A0ABW5D8H9</accession>